<dbReference type="InterPro" id="IPR002052">
    <property type="entry name" value="DNA_methylase_N6_adenine_CS"/>
</dbReference>
<evidence type="ECO:0000256" key="4">
    <source>
        <dbReference type="ARBA" id="ARBA00022679"/>
    </source>
</evidence>
<dbReference type="InterPro" id="IPR001091">
    <property type="entry name" value="RM_Methyltransferase"/>
</dbReference>
<dbReference type="GO" id="GO:0008170">
    <property type="term" value="F:N-methyltransferase activity"/>
    <property type="evidence" value="ECO:0007669"/>
    <property type="project" value="InterPro"/>
</dbReference>
<name>A0A917GM98_9FLAO</name>
<dbReference type="PIRSF" id="PIRSF015855">
    <property type="entry name" value="TypeIII_Mtase_mKpnI"/>
    <property type="match status" value="1"/>
</dbReference>
<gene>
    <name evidence="9" type="ORF">GCM10010976_23520</name>
</gene>
<evidence type="ECO:0000256" key="5">
    <source>
        <dbReference type="ARBA" id="ARBA00022691"/>
    </source>
</evidence>
<evidence type="ECO:0000256" key="7">
    <source>
        <dbReference type="SAM" id="MobiDB-lite"/>
    </source>
</evidence>
<dbReference type="PRINTS" id="PR00508">
    <property type="entry name" value="S21N4MTFRASE"/>
</dbReference>
<dbReference type="AlphaFoldDB" id="A0A917GM98"/>
<evidence type="ECO:0000256" key="1">
    <source>
        <dbReference type="ARBA" id="ARBA00006594"/>
    </source>
</evidence>
<feature type="domain" description="DNA methylase N-4/N-6" evidence="8">
    <location>
        <begin position="98"/>
        <end position="447"/>
    </location>
</feature>
<evidence type="ECO:0000313" key="10">
    <source>
        <dbReference type="Proteomes" id="UP000625976"/>
    </source>
</evidence>
<dbReference type="GO" id="GO:0003677">
    <property type="term" value="F:DNA binding"/>
    <property type="evidence" value="ECO:0007669"/>
    <property type="project" value="InterPro"/>
</dbReference>
<comment type="similarity">
    <text evidence="1">Belongs to the N(4)/N(6)-methyltransferase family.</text>
</comment>
<keyword evidence="5" id="KW-0949">S-adenosyl-L-methionine</keyword>
<dbReference type="RefSeq" id="WP_188465124.1">
    <property type="nucleotide sequence ID" value="NZ_BMFQ01000003.1"/>
</dbReference>
<reference evidence="9" key="2">
    <citation type="submission" date="2020-09" db="EMBL/GenBank/DDBJ databases">
        <authorList>
            <person name="Sun Q."/>
            <person name="Zhou Y."/>
        </authorList>
    </citation>
    <scope>NUCLEOTIDE SEQUENCE</scope>
    <source>
        <strain evidence="9">CGMCC 1.12751</strain>
    </source>
</reference>
<evidence type="ECO:0000313" key="9">
    <source>
        <dbReference type="EMBL" id="GGG51637.1"/>
    </source>
</evidence>
<dbReference type="InterPro" id="IPR029063">
    <property type="entry name" value="SAM-dependent_MTases_sf"/>
</dbReference>
<dbReference type="SUPFAM" id="SSF53335">
    <property type="entry name" value="S-adenosyl-L-methionine-dependent methyltransferases"/>
    <property type="match status" value="1"/>
</dbReference>
<evidence type="ECO:0000256" key="2">
    <source>
        <dbReference type="ARBA" id="ARBA00011900"/>
    </source>
</evidence>
<dbReference type="EMBL" id="BMFQ01000003">
    <property type="protein sequence ID" value="GGG51637.1"/>
    <property type="molecule type" value="Genomic_DNA"/>
</dbReference>
<accession>A0A917GM98</accession>
<dbReference type="InterPro" id="IPR002295">
    <property type="entry name" value="N4/N6-MTase_EcoPI_Mod-like"/>
</dbReference>
<proteinExistence type="inferred from homology"/>
<keyword evidence="3" id="KW-0489">Methyltransferase</keyword>
<dbReference type="EC" id="2.1.1.72" evidence="2"/>
<comment type="catalytic activity">
    <reaction evidence="6">
        <text>a 2'-deoxyadenosine in DNA + S-adenosyl-L-methionine = an N(6)-methyl-2'-deoxyadenosine in DNA + S-adenosyl-L-homocysteine + H(+)</text>
        <dbReference type="Rhea" id="RHEA:15197"/>
        <dbReference type="Rhea" id="RHEA-COMP:12418"/>
        <dbReference type="Rhea" id="RHEA-COMP:12419"/>
        <dbReference type="ChEBI" id="CHEBI:15378"/>
        <dbReference type="ChEBI" id="CHEBI:57856"/>
        <dbReference type="ChEBI" id="CHEBI:59789"/>
        <dbReference type="ChEBI" id="CHEBI:90615"/>
        <dbReference type="ChEBI" id="CHEBI:90616"/>
        <dbReference type="EC" id="2.1.1.72"/>
    </reaction>
</comment>
<dbReference type="GO" id="GO:0009007">
    <property type="term" value="F:site-specific DNA-methyltransferase (adenine-specific) activity"/>
    <property type="evidence" value="ECO:0007669"/>
    <property type="project" value="UniProtKB-EC"/>
</dbReference>
<dbReference type="Pfam" id="PF01555">
    <property type="entry name" value="N6_N4_Mtase"/>
    <property type="match status" value="1"/>
</dbReference>
<protein>
    <recommendedName>
        <fullName evidence="2">site-specific DNA-methyltransferase (adenine-specific)</fullName>
        <ecNumber evidence="2">2.1.1.72</ecNumber>
    </recommendedName>
</protein>
<dbReference type="InterPro" id="IPR002941">
    <property type="entry name" value="DNA_methylase_N4/N6"/>
</dbReference>
<evidence type="ECO:0000256" key="6">
    <source>
        <dbReference type="ARBA" id="ARBA00047942"/>
    </source>
</evidence>
<keyword evidence="10" id="KW-1185">Reference proteome</keyword>
<dbReference type="PROSITE" id="PS00092">
    <property type="entry name" value="N6_MTASE"/>
    <property type="match status" value="1"/>
</dbReference>
<comment type="caution">
    <text evidence="9">The sequence shown here is derived from an EMBL/GenBank/DDBJ whole genome shotgun (WGS) entry which is preliminary data.</text>
</comment>
<evidence type="ECO:0000259" key="8">
    <source>
        <dbReference type="Pfam" id="PF01555"/>
    </source>
</evidence>
<sequence length="644" mass="73828">MNKKDILDKIKALDGLDNTEKAYLVNLVNTTKKYGLVWEDKPEDVEEELRTKLPVLKEVKERAIINDTDTEKHPNHILIEGDNLHALTALTFTHQGKIDVIYIDPPYNTGKENEFRYNDKWVLKDDPFKHSMWLNFMSKRLKTAKGLLSDDGVFVCHIDENEFDALNLLLETEVFSDNDFLGVIIWNKLNPKGEVAGVATMHEYVLVYAKNKEYFKHLDNILTRPKPNAVAILNKAKVLFNKIGKTQIPDSIKDVIKPFSYSKELLKDFEVVYDLELVNSEFQTWLSKQDFSGGEKGYKFIDEEGEVYQSVSMSAPDKPETRSHRPLIHPVTNEPCPVPSKGWRNPDVTMDRLLEEDLIIFGKDENTQPRKKYLLKENLSEVTPSIYNNGSSDENLMKDLKLSFPYPKVTSAAQYLIKNIHPNPKIVLDFFAGSGTSLHATMALNAEDNGNRTCIMVTNNENNIAEEVTYVRSNKVIEGYETTKGKFIEGLTNNNLRYYKCDYTERKPSLKNKKELTLLATELLCIKENCYNEVTSSLLKVKWHKLFTDGRNNYVYVIYDDFYIEEAIEALTGFIDTNENINIKVYVFSNGQYAYAEEFEGIAANITLAALPDAIYKAYQNVLPKEEKEEIPTLDDDINLETAN</sequence>
<reference evidence="9" key="1">
    <citation type="journal article" date="2014" name="Int. J. Syst. Evol. Microbiol.">
        <title>Complete genome sequence of Corynebacterium casei LMG S-19264T (=DSM 44701T), isolated from a smear-ripened cheese.</title>
        <authorList>
            <consortium name="US DOE Joint Genome Institute (JGI-PGF)"/>
            <person name="Walter F."/>
            <person name="Albersmeier A."/>
            <person name="Kalinowski J."/>
            <person name="Ruckert C."/>
        </authorList>
    </citation>
    <scope>NUCLEOTIDE SEQUENCE</scope>
    <source>
        <strain evidence="9">CGMCC 1.12751</strain>
    </source>
</reference>
<dbReference type="GO" id="GO:0032259">
    <property type="term" value="P:methylation"/>
    <property type="evidence" value="ECO:0007669"/>
    <property type="project" value="UniProtKB-KW"/>
</dbReference>
<evidence type="ECO:0000256" key="3">
    <source>
        <dbReference type="ARBA" id="ARBA00022603"/>
    </source>
</evidence>
<organism evidence="9 10">
    <name type="scientific">Bizionia arctica</name>
    <dbReference type="NCBI Taxonomy" id="1495645"/>
    <lineage>
        <taxon>Bacteria</taxon>
        <taxon>Pseudomonadati</taxon>
        <taxon>Bacteroidota</taxon>
        <taxon>Flavobacteriia</taxon>
        <taxon>Flavobacteriales</taxon>
        <taxon>Flavobacteriaceae</taxon>
        <taxon>Bizionia</taxon>
    </lineage>
</organism>
<keyword evidence="4" id="KW-0808">Transferase</keyword>
<dbReference type="Proteomes" id="UP000625976">
    <property type="component" value="Unassembled WGS sequence"/>
</dbReference>
<feature type="region of interest" description="Disordered" evidence="7">
    <location>
        <begin position="314"/>
        <end position="344"/>
    </location>
</feature>
<dbReference type="Gene3D" id="3.40.50.150">
    <property type="entry name" value="Vaccinia Virus protein VP39"/>
    <property type="match status" value="1"/>
</dbReference>